<proteinExistence type="inferred from homology"/>
<dbReference type="Proteomes" id="UP000196368">
    <property type="component" value="Unassembled WGS sequence"/>
</dbReference>
<dbReference type="Pfam" id="PF01227">
    <property type="entry name" value="GTP_cyclohydroI"/>
    <property type="match status" value="1"/>
</dbReference>
<organism evidence="9 10">
    <name type="scientific">Candidatus Avelusimicrobium gallicola</name>
    <dbReference type="NCBI Taxonomy" id="2562704"/>
    <lineage>
        <taxon>Bacteria</taxon>
        <taxon>Pseudomonadati</taxon>
        <taxon>Elusimicrobiota</taxon>
        <taxon>Elusimicrobia</taxon>
        <taxon>Elusimicrobiales</taxon>
        <taxon>Elusimicrobiaceae</taxon>
        <taxon>Candidatus Avelusimicrobium</taxon>
    </lineage>
</organism>
<dbReference type="InterPro" id="IPR043134">
    <property type="entry name" value="GTP-CH-I_N"/>
</dbReference>
<name>A0A1Y4DM67_9BACT</name>
<dbReference type="GO" id="GO:0046654">
    <property type="term" value="P:tetrahydrofolate biosynthetic process"/>
    <property type="evidence" value="ECO:0007669"/>
    <property type="project" value="UniProtKB-UniRule"/>
</dbReference>
<dbReference type="InterPro" id="IPR020602">
    <property type="entry name" value="GTP_CycHdrlase_I_dom"/>
</dbReference>
<evidence type="ECO:0000313" key="10">
    <source>
        <dbReference type="Proteomes" id="UP000196368"/>
    </source>
</evidence>
<dbReference type="Gene3D" id="3.30.1130.10">
    <property type="match status" value="1"/>
</dbReference>
<dbReference type="InterPro" id="IPR018234">
    <property type="entry name" value="GTP_CycHdrlase_I_CS"/>
</dbReference>
<comment type="caution">
    <text evidence="9">The sequence shown here is derived from an EMBL/GenBank/DDBJ whole genome shotgun (WGS) entry which is preliminary data.</text>
</comment>
<accession>A0A1Y4DM67</accession>
<keyword evidence="6" id="KW-0479">Metal-binding</keyword>
<keyword evidence="4 6" id="KW-0554">One-carbon metabolism</keyword>
<dbReference type="NCBIfam" id="NF006825">
    <property type="entry name" value="PRK09347.1-2"/>
    <property type="match status" value="1"/>
</dbReference>
<dbReference type="HAMAP" id="MF_00223">
    <property type="entry name" value="FolE"/>
    <property type="match status" value="1"/>
</dbReference>
<feature type="domain" description="GTP cyclohydrolase I" evidence="8">
    <location>
        <begin position="32"/>
        <end position="205"/>
    </location>
</feature>
<dbReference type="RefSeq" id="WP_087288463.1">
    <property type="nucleotide sequence ID" value="NZ_NFJD01000003.1"/>
</dbReference>
<keyword evidence="5 6" id="KW-0378">Hydrolase</keyword>
<keyword evidence="10" id="KW-1185">Reference proteome</keyword>
<feature type="binding site" evidence="6">
    <location>
        <position position="170"/>
    </location>
    <ligand>
        <name>Zn(2+)</name>
        <dbReference type="ChEBI" id="CHEBI:29105"/>
    </ligand>
</feature>
<dbReference type="PROSITE" id="PS00860">
    <property type="entry name" value="GTP_CYCLOHYDROL_1_2"/>
    <property type="match status" value="1"/>
</dbReference>
<evidence type="ECO:0000256" key="5">
    <source>
        <dbReference type="ARBA" id="ARBA00022801"/>
    </source>
</evidence>
<dbReference type="PROSITE" id="PS00859">
    <property type="entry name" value="GTP_CYCLOHYDROL_1_1"/>
    <property type="match status" value="1"/>
</dbReference>
<dbReference type="Gene3D" id="1.10.286.10">
    <property type="match status" value="1"/>
</dbReference>
<dbReference type="OrthoDB" id="9801207at2"/>
<evidence type="ECO:0000256" key="1">
    <source>
        <dbReference type="ARBA" id="ARBA00001052"/>
    </source>
</evidence>
<dbReference type="AlphaFoldDB" id="A0A1Y4DM67"/>
<gene>
    <name evidence="6" type="primary">folE</name>
    <name evidence="9" type="ORF">B5F75_04670</name>
</gene>
<keyword evidence="6" id="KW-0862">Zinc</keyword>
<keyword evidence="6" id="KW-0342">GTP-binding</keyword>
<dbReference type="GO" id="GO:0008270">
    <property type="term" value="F:zinc ion binding"/>
    <property type="evidence" value="ECO:0007669"/>
    <property type="project" value="UniProtKB-UniRule"/>
</dbReference>
<comment type="pathway">
    <text evidence="2 6">Cofactor biosynthesis; 7,8-dihydroneopterin triphosphate biosynthesis; 7,8-dihydroneopterin triphosphate from GTP: step 1/1.</text>
</comment>
<evidence type="ECO:0000256" key="3">
    <source>
        <dbReference type="ARBA" id="ARBA00008085"/>
    </source>
</evidence>
<dbReference type="NCBIfam" id="TIGR00063">
    <property type="entry name" value="folE"/>
    <property type="match status" value="1"/>
</dbReference>
<comment type="catalytic activity">
    <reaction evidence="1 6">
        <text>GTP + H2O = 7,8-dihydroneopterin 3'-triphosphate + formate + H(+)</text>
        <dbReference type="Rhea" id="RHEA:17473"/>
        <dbReference type="ChEBI" id="CHEBI:15377"/>
        <dbReference type="ChEBI" id="CHEBI:15378"/>
        <dbReference type="ChEBI" id="CHEBI:15740"/>
        <dbReference type="ChEBI" id="CHEBI:37565"/>
        <dbReference type="ChEBI" id="CHEBI:58462"/>
        <dbReference type="EC" id="3.5.4.16"/>
    </reaction>
</comment>
<dbReference type="GO" id="GO:0003934">
    <property type="term" value="F:GTP cyclohydrolase I activity"/>
    <property type="evidence" value="ECO:0007669"/>
    <property type="project" value="UniProtKB-UniRule"/>
</dbReference>
<comment type="subunit">
    <text evidence="6">Homopolymer.</text>
</comment>
<feature type="region of interest" description="Disordered" evidence="7">
    <location>
        <begin position="1"/>
        <end position="24"/>
    </location>
</feature>
<evidence type="ECO:0000313" key="9">
    <source>
        <dbReference type="EMBL" id="OUO56491.1"/>
    </source>
</evidence>
<feature type="binding site" evidence="6">
    <location>
        <position position="102"/>
    </location>
    <ligand>
        <name>Zn(2+)</name>
        <dbReference type="ChEBI" id="CHEBI:29105"/>
    </ligand>
</feature>
<dbReference type="GO" id="GO:0006730">
    <property type="term" value="P:one-carbon metabolic process"/>
    <property type="evidence" value="ECO:0007669"/>
    <property type="project" value="UniProtKB-UniRule"/>
</dbReference>
<dbReference type="InterPro" id="IPR001474">
    <property type="entry name" value="GTP_CycHdrlase_I"/>
</dbReference>
<reference evidence="10" key="1">
    <citation type="submission" date="2017-04" db="EMBL/GenBank/DDBJ databases">
        <title>Function of individual gut microbiota members based on whole genome sequencing of pure cultures obtained from chicken caecum.</title>
        <authorList>
            <person name="Medvecky M."/>
            <person name="Cejkova D."/>
            <person name="Polansky O."/>
            <person name="Karasova D."/>
            <person name="Kubasova T."/>
            <person name="Cizek A."/>
            <person name="Rychlik I."/>
        </authorList>
    </citation>
    <scope>NUCLEOTIDE SEQUENCE [LARGE SCALE GENOMIC DNA]</scope>
    <source>
        <strain evidence="10">An273</strain>
    </source>
</reference>
<evidence type="ECO:0000256" key="2">
    <source>
        <dbReference type="ARBA" id="ARBA00005080"/>
    </source>
</evidence>
<evidence type="ECO:0000256" key="6">
    <source>
        <dbReference type="HAMAP-Rule" id="MF_00223"/>
    </source>
</evidence>
<evidence type="ECO:0000259" key="8">
    <source>
        <dbReference type="Pfam" id="PF01227"/>
    </source>
</evidence>
<dbReference type="UniPathway" id="UPA00848">
    <property type="reaction ID" value="UER00151"/>
</dbReference>
<dbReference type="GO" id="GO:0005737">
    <property type="term" value="C:cytoplasm"/>
    <property type="evidence" value="ECO:0007669"/>
    <property type="project" value="TreeGrafter"/>
</dbReference>
<evidence type="ECO:0000256" key="7">
    <source>
        <dbReference type="SAM" id="MobiDB-lite"/>
    </source>
</evidence>
<evidence type="ECO:0000256" key="4">
    <source>
        <dbReference type="ARBA" id="ARBA00022563"/>
    </source>
</evidence>
<dbReference type="PANTHER" id="PTHR11109">
    <property type="entry name" value="GTP CYCLOHYDROLASE I"/>
    <property type="match status" value="1"/>
</dbReference>
<keyword evidence="6" id="KW-0547">Nucleotide-binding</keyword>
<dbReference type="PANTHER" id="PTHR11109:SF7">
    <property type="entry name" value="GTP CYCLOHYDROLASE 1"/>
    <property type="match status" value="1"/>
</dbReference>
<protein>
    <recommendedName>
        <fullName evidence="6">GTP cyclohydrolase 1</fullName>
        <ecNumber evidence="6">3.5.4.16</ecNumber>
    </recommendedName>
    <alternativeName>
        <fullName evidence="6">GTP cyclohydrolase I</fullName>
        <shortName evidence="6">GTP-CH-I</shortName>
    </alternativeName>
</protein>
<dbReference type="GO" id="GO:0006729">
    <property type="term" value="P:tetrahydrobiopterin biosynthetic process"/>
    <property type="evidence" value="ECO:0007669"/>
    <property type="project" value="TreeGrafter"/>
</dbReference>
<feature type="binding site" evidence="6">
    <location>
        <position position="99"/>
    </location>
    <ligand>
        <name>Zn(2+)</name>
        <dbReference type="ChEBI" id="CHEBI:29105"/>
    </ligand>
</feature>
<dbReference type="EC" id="3.5.4.16" evidence="6"/>
<dbReference type="EMBL" id="NFJD01000003">
    <property type="protein sequence ID" value="OUO56491.1"/>
    <property type="molecule type" value="Genomic_DNA"/>
</dbReference>
<dbReference type="SUPFAM" id="SSF55620">
    <property type="entry name" value="Tetrahydrobiopterin biosynthesis enzymes-like"/>
    <property type="match status" value="1"/>
</dbReference>
<dbReference type="NCBIfam" id="NF006826">
    <property type="entry name" value="PRK09347.1-3"/>
    <property type="match status" value="1"/>
</dbReference>
<dbReference type="GO" id="GO:0005525">
    <property type="term" value="F:GTP binding"/>
    <property type="evidence" value="ECO:0007669"/>
    <property type="project" value="UniProtKB-KW"/>
</dbReference>
<comment type="similarity">
    <text evidence="3 6">Belongs to the GTP cyclohydrolase I family.</text>
</comment>
<dbReference type="InterPro" id="IPR043133">
    <property type="entry name" value="GTP-CH-I_C/QueF"/>
</dbReference>
<dbReference type="FunFam" id="3.30.1130.10:FF:000001">
    <property type="entry name" value="GTP cyclohydrolase 1"/>
    <property type="match status" value="1"/>
</dbReference>
<sequence length="206" mass="23272">MRKTAKKSSLRTAKPANAQAGKHPLSEEKILNNLREILAYIGDDPTREGLLETPARIVRSWKKLFGGYQMKPQDVLKTFTEGSCEEMVVLKDIEFYSTCEHHLQPFFGTISIGYLPKGRVLGISKLARLVEVFARRLQIQEKLVAQIADSLMDTLQPHGVMVVCKAKHMCISSRGIEKHNAVMVTSAIRGAFKKMEVRNEFLEMIK</sequence>